<dbReference type="GO" id="GO:0005840">
    <property type="term" value="C:ribosome"/>
    <property type="evidence" value="ECO:0007669"/>
    <property type="project" value="InterPro"/>
</dbReference>
<dbReference type="GO" id="GO:0006412">
    <property type="term" value="P:translation"/>
    <property type="evidence" value="ECO:0007669"/>
    <property type="project" value="InterPro"/>
</dbReference>
<feature type="compositionally biased region" description="Low complexity" evidence="1">
    <location>
        <begin position="49"/>
        <end position="58"/>
    </location>
</feature>
<dbReference type="Pfam" id="PF03939">
    <property type="entry name" value="Ribosomal_L23eN"/>
    <property type="match status" value="1"/>
</dbReference>
<evidence type="ECO:0000313" key="4">
    <source>
        <dbReference type="Proteomes" id="UP000242450"/>
    </source>
</evidence>
<gene>
    <name evidence="3" type="ORF">Celaphus_00018891</name>
</gene>
<evidence type="ECO:0000256" key="1">
    <source>
        <dbReference type="SAM" id="MobiDB-lite"/>
    </source>
</evidence>
<organism evidence="3 4">
    <name type="scientific">Cervus elaphus hippelaphus</name>
    <name type="common">European red deer</name>
    <dbReference type="NCBI Taxonomy" id="46360"/>
    <lineage>
        <taxon>Eukaryota</taxon>
        <taxon>Metazoa</taxon>
        <taxon>Chordata</taxon>
        <taxon>Craniata</taxon>
        <taxon>Vertebrata</taxon>
        <taxon>Euteleostomi</taxon>
        <taxon>Mammalia</taxon>
        <taxon>Eutheria</taxon>
        <taxon>Laurasiatheria</taxon>
        <taxon>Artiodactyla</taxon>
        <taxon>Ruminantia</taxon>
        <taxon>Pecora</taxon>
        <taxon>Cervidae</taxon>
        <taxon>Cervinae</taxon>
        <taxon>Cervus</taxon>
    </lineage>
</organism>
<dbReference type="OrthoDB" id="1267328at2759"/>
<sequence>MGDKSQALPAGHVCFFFYQLPEKCQQPKGNFVLISQARNSKAQQKRSQTKTTNSTTSSITANLTDGIQKAKKEAHVTPKPKTKAWKAKKAVLKGIHSHRKRSHYPPSGWPTTLQRQPNYPWKSNKLNHYVIIKFPLSRELVMKTTEDSNTLVFIMDIKDKVPHL</sequence>
<feature type="region of interest" description="Disordered" evidence="1">
    <location>
        <begin position="39"/>
        <end position="58"/>
    </location>
</feature>
<dbReference type="InterPro" id="IPR013025">
    <property type="entry name" value="Ribosomal_uL23-like"/>
</dbReference>
<evidence type="ECO:0000313" key="3">
    <source>
        <dbReference type="EMBL" id="OWK01437.1"/>
    </source>
</evidence>
<dbReference type="EMBL" id="MKHE01000028">
    <property type="protein sequence ID" value="OWK01437.1"/>
    <property type="molecule type" value="Genomic_DNA"/>
</dbReference>
<evidence type="ECO:0000259" key="2">
    <source>
        <dbReference type="Pfam" id="PF03939"/>
    </source>
</evidence>
<dbReference type="PANTHER" id="PTHR11620">
    <property type="entry name" value="60S RIBOSOMAL PROTEIN L23A"/>
    <property type="match status" value="1"/>
</dbReference>
<dbReference type="GO" id="GO:0003735">
    <property type="term" value="F:structural constituent of ribosome"/>
    <property type="evidence" value="ECO:0007669"/>
    <property type="project" value="InterPro"/>
</dbReference>
<dbReference type="InterPro" id="IPR012677">
    <property type="entry name" value="Nucleotide-bd_a/b_plait_sf"/>
</dbReference>
<name>A0A212C621_CEREH</name>
<dbReference type="Gene3D" id="3.30.70.330">
    <property type="match status" value="1"/>
</dbReference>
<dbReference type="InterPro" id="IPR005633">
    <property type="entry name" value="Ribosomal_uL23_N"/>
</dbReference>
<keyword evidence="4" id="KW-1185">Reference proteome</keyword>
<feature type="domain" description="Large ribosomal subunit protein uL23 N-terminal" evidence="2">
    <location>
        <begin position="80"/>
        <end position="124"/>
    </location>
</feature>
<dbReference type="AlphaFoldDB" id="A0A212C621"/>
<dbReference type="Proteomes" id="UP000242450">
    <property type="component" value="Chromosome 28"/>
</dbReference>
<reference evidence="3 4" key="1">
    <citation type="journal article" date="2018" name="Mol. Genet. Genomics">
        <title>The red deer Cervus elaphus genome CerEla1.0: sequencing, annotating, genes, and chromosomes.</title>
        <authorList>
            <person name="Bana N.A."/>
            <person name="Nyiri A."/>
            <person name="Nagy J."/>
            <person name="Frank K."/>
            <person name="Nagy T."/>
            <person name="Steger V."/>
            <person name="Schiller M."/>
            <person name="Lakatos P."/>
            <person name="Sugar L."/>
            <person name="Horn P."/>
            <person name="Barta E."/>
            <person name="Orosz L."/>
        </authorList>
    </citation>
    <scope>NUCLEOTIDE SEQUENCE [LARGE SCALE GENOMIC DNA]</scope>
    <source>
        <strain evidence="3">Hungarian</strain>
    </source>
</reference>
<comment type="caution">
    <text evidence="3">The sequence shown here is derived from an EMBL/GenBank/DDBJ whole genome shotgun (WGS) entry which is preliminary data.</text>
</comment>
<proteinExistence type="predicted"/>
<accession>A0A212C621</accession>
<protein>
    <recommendedName>
        <fullName evidence="2">Large ribosomal subunit protein uL23 N-terminal domain-containing protein</fullName>
    </recommendedName>
</protein>